<gene>
    <name evidence="1" type="primary">rpsN</name>
    <name evidence="1" type="ORF">trycra_160</name>
</gene>
<keyword evidence="2" id="KW-1185">Reference proteome</keyword>
<accession>A0ABX4MIX8</accession>
<organism evidence="1 2">
    <name type="scientific">Candidatus Hodgkinia cicadicola</name>
    <dbReference type="NCBI Taxonomy" id="573658"/>
    <lineage>
        <taxon>Bacteria</taxon>
        <taxon>Pseudomonadati</taxon>
        <taxon>Pseudomonadota</taxon>
        <taxon>Alphaproteobacteria</taxon>
        <taxon>Hyphomicrobiales</taxon>
        <taxon>Candidatus Hodgkinia</taxon>
    </lineage>
</organism>
<proteinExistence type="predicted"/>
<reference evidence="1" key="1">
    <citation type="submission" date="2017-09" db="EMBL/GenBank/DDBJ databases">
        <authorList>
            <person name="Campbell M.A."/>
            <person name="Lukasik P."/>
            <person name="Simon C."/>
            <person name="McCutcheon J.P."/>
        </authorList>
    </citation>
    <scope>NUCLEOTIDE SEQUENCE [LARGE SCALE GENOMIC DNA]</scope>
    <source>
        <strain evidence="1">TRYCRA</strain>
    </source>
</reference>
<protein>
    <submittedName>
        <fullName evidence="1">30S ribosomal subunit protein S14</fullName>
    </submittedName>
</protein>
<name>A0ABX4MIX8_9HYPH</name>
<dbReference type="Proteomes" id="UP000228979">
    <property type="component" value="Unassembled WGS sequence"/>
</dbReference>
<dbReference type="EMBL" id="NXGP01000078">
    <property type="protein sequence ID" value="PIM95609.1"/>
    <property type="molecule type" value="Genomic_DNA"/>
</dbReference>
<sequence length="83" mass="10047">MMLKHNYHDCFVKFIFNGIKSHVVVRLLIEWLITAMFGLDLETNALYLMGQDRYYSFFLWIMIKQMTNSSLLSEMVNSSWWVW</sequence>
<evidence type="ECO:0000313" key="2">
    <source>
        <dbReference type="Proteomes" id="UP000228979"/>
    </source>
</evidence>
<evidence type="ECO:0000313" key="1">
    <source>
        <dbReference type="EMBL" id="PIM95609.1"/>
    </source>
</evidence>
<comment type="caution">
    <text evidence="1">The sequence shown here is derived from an EMBL/GenBank/DDBJ whole genome shotgun (WGS) entry which is preliminary data.</text>
</comment>